<dbReference type="InterPro" id="IPR017438">
    <property type="entry name" value="ATP-NAD_kinase_N"/>
</dbReference>
<dbReference type="Gene3D" id="2.60.200.30">
    <property type="entry name" value="Probable inorganic polyphosphate/atp-NAD kinase, domain 2"/>
    <property type="match status" value="1"/>
</dbReference>
<keyword evidence="6" id="KW-0520">NAD</keyword>
<evidence type="ECO:0000256" key="2">
    <source>
        <dbReference type="ARBA" id="ARBA00012120"/>
    </source>
</evidence>
<dbReference type="EC" id="2.7.1.23" evidence="2"/>
<dbReference type="InterPro" id="IPR016064">
    <property type="entry name" value="NAD/diacylglycerol_kinase_sf"/>
</dbReference>
<dbReference type="GO" id="GO:0019674">
    <property type="term" value="P:NAD+ metabolic process"/>
    <property type="evidence" value="ECO:0007669"/>
    <property type="project" value="InterPro"/>
</dbReference>
<dbReference type="InterPro" id="IPR002504">
    <property type="entry name" value="NADK"/>
</dbReference>
<evidence type="ECO:0000256" key="6">
    <source>
        <dbReference type="ARBA" id="ARBA00023027"/>
    </source>
</evidence>
<comment type="similarity">
    <text evidence="1">Belongs to the NAD kinase family.</text>
</comment>
<evidence type="ECO:0000256" key="4">
    <source>
        <dbReference type="ARBA" id="ARBA00022777"/>
    </source>
</evidence>
<evidence type="ECO:0000256" key="1">
    <source>
        <dbReference type="ARBA" id="ARBA00010995"/>
    </source>
</evidence>
<name>A0A131Z1H9_RHIAP</name>
<dbReference type="GO" id="GO:0005739">
    <property type="term" value="C:mitochondrion"/>
    <property type="evidence" value="ECO:0007669"/>
    <property type="project" value="TreeGrafter"/>
</dbReference>
<dbReference type="SUPFAM" id="SSF111331">
    <property type="entry name" value="NAD kinase/diacylglycerol kinase-like"/>
    <property type="match status" value="1"/>
</dbReference>
<proteinExistence type="inferred from homology"/>
<reference evidence="7" key="1">
    <citation type="journal article" date="2016" name="Ticks Tick Borne Dis.">
        <title>De novo assembly and annotation of the salivary gland transcriptome of Rhipicephalus appendiculatus male and female ticks during blood feeding.</title>
        <authorList>
            <person name="de Castro M.H."/>
            <person name="de Klerk D."/>
            <person name="Pienaar R."/>
            <person name="Latif A.A."/>
            <person name="Rees D.J."/>
            <person name="Mans B.J."/>
        </authorList>
    </citation>
    <scope>NUCLEOTIDE SEQUENCE</scope>
    <source>
        <tissue evidence="7">Salivary glands</tissue>
    </source>
</reference>
<organism evidence="7">
    <name type="scientific">Rhipicephalus appendiculatus</name>
    <name type="common">Brown ear tick</name>
    <dbReference type="NCBI Taxonomy" id="34631"/>
    <lineage>
        <taxon>Eukaryota</taxon>
        <taxon>Metazoa</taxon>
        <taxon>Ecdysozoa</taxon>
        <taxon>Arthropoda</taxon>
        <taxon>Chelicerata</taxon>
        <taxon>Arachnida</taxon>
        <taxon>Acari</taxon>
        <taxon>Parasitiformes</taxon>
        <taxon>Ixodida</taxon>
        <taxon>Ixodoidea</taxon>
        <taxon>Ixodidae</taxon>
        <taxon>Rhipicephalinae</taxon>
        <taxon>Rhipicephalus</taxon>
        <taxon>Rhipicephalus</taxon>
    </lineage>
</organism>
<keyword evidence="3" id="KW-0808">Transferase</keyword>
<dbReference type="EMBL" id="GEDV01003962">
    <property type="protein sequence ID" value="JAP84595.1"/>
    <property type="molecule type" value="Transcribed_RNA"/>
</dbReference>
<keyword evidence="4 7" id="KW-0418">Kinase</keyword>
<keyword evidence="5" id="KW-0521">NADP</keyword>
<dbReference type="GO" id="GO:0003951">
    <property type="term" value="F:NAD+ kinase activity"/>
    <property type="evidence" value="ECO:0007669"/>
    <property type="project" value="UniProtKB-EC"/>
</dbReference>
<dbReference type="Gene3D" id="3.40.50.10330">
    <property type="entry name" value="Probable inorganic polyphosphate/atp-NAD kinase, domain 1"/>
    <property type="match status" value="1"/>
</dbReference>
<evidence type="ECO:0000256" key="5">
    <source>
        <dbReference type="ARBA" id="ARBA00022857"/>
    </source>
</evidence>
<dbReference type="PANTHER" id="PTHR13158:SF5">
    <property type="entry name" value="NAD KINASE 2, MITOCHONDRIAL"/>
    <property type="match status" value="1"/>
</dbReference>
<dbReference type="PANTHER" id="PTHR13158">
    <property type="match status" value="1"/>
</dbReference>
<sequence>MRYCAYRFLHRAVAVNSPLSSDTLVTGRWWWCDRQQRPPAETCKRVGERAMKQIWRVALRRHYASSHASLPSVRHRAGTARTGNLLPRLAPIRSAYYPACCALLSSRLGLAPAMHFSTSSTAAEFGSAADEPVFRPRRALVLTKFSRYEFEKRRHAHLTEEQLVQDLESRGSDYNSLVHHHKIHTKNRELVVNTLRENGIETRLVDRFDYTDSNIDWADVIFTTGGDGTFLMAASKIHTRDKPIIGINSDPSRSVGYLCLPGHYTENFPLALKRLLTGKFQWMWRQRLRVTLKGEHAFDAPVELHDQQLQYPEYRFLDCWQEQHRKPTTDDGATQHSVGDAVHVLPVRSLNEVFVGESLSSRVSYYELSVDGSPRTKLKSSGLTICSGTGSTSWSFNINKVTPQCIQRILDIVTAETGVDLPTRDPKLIERVTTNFNNSLIFDPSKCLMAYTIRDPVVFGTDFNSKPRGFAKRIEVKSRMFDACLVIDGGLSFVFNDGATAVFEIFDEDALRTVQFSD</sequence>
<evidence type="ECO:0000313" key="7">
    <source>
        <dbReference type="EMBL" id="JAP84595.1"/>
    </source>
</evidence>
<dbReference type="InterPro" id="IPR017437">
    <property type="entry name" value="ATP-NAD_kinase_PpnK-typ_C"/>
</dbReference>
<dbReference type="Pfam" id="PF01513">
    <property type="entry name" value="NAD_kinase"/>
    <property type="match status" value="1"/>
</dbReference>
<accession>A0A131Z1H9</accession>
<protein>
    <recommendedName>
        <fullName evidence="2">NAD(+) kinase</fullName>
        <ecNumber evidence="2">2.7.1.23</ecNumber>
    </recommendedName>
</protein>
<evidence type="ECO:0000256" key="3">
    <source>
        <dbReference type="ARBA" id="ARBA00022679"/>
    </source>
</evidence>
<dbReference type="GO" id="GO:0006741">
    <property type="term" value="P:NADP+ biosynthetic process"/>
    <property type="evidence" value="ECO:0007669"/>
    <property type="project" value="InterPro"/>
</dbReference>
<dbReference type="AlphaFoldDB" id="A0A131Z1H9"/>